<dbReference type="PANTHER" id="PTHR14167:SF6">
    <property type="entry name" value="SH3 DOMAIN-CONTAINING KINASE-BINDING PROTEIN 1"/>
    <property type="match status" value="1"/>
</dbReference>
<evidence type="ECO:0000256" key="3">
    <source>
        <dbReference type="SAM" id="Coils"/>
    </source>
</evidence>
<gene>
    <name evidence="7" type="primary">LOC108732326</name>
</gene>
<feature type="compositionally biased region" description="Basic and acidic residues" evidence="4">
    <location>
        <begin position="399"/>
        <end position="421"/>
    </location>
</feature>
<proteinExistence type="predicted"/>
<dbReference type="PRINTS" id="PR00452">
    <property type="entry name" value="SH3DOMAIN"/>
</dbReference>
<name>A0A1W4WEL7_AGRPL</name>
<protein>
    <submittedName>
        <fullName evidence="7">SH3 domain-containing kinase-binding protein 1-like</fullName>
    </submittedName>
</protein>
<reference evidence="7" key="1">
    <citation type="submission" date="2025-08" db="UniProtKB">
        <authorList>
            <consortium name="RefSeq"/>
        </authorList>
    </citation>
    <scope>IDENTIFICATION</scope>
    <source>
        <tissue evidence="7">Entire body</tissue>
    </source>
</reference>
<evidence type="ECO:0000256" key="1">
    <source>
        <dbReference type="ARBA" id="ARBA00022443"/>
    </source>
</evidence>
<dbReference type="RefSeq" id="XP_018318563.1">
    <property type="nucleotide sequence ID" value="XM_018463061.2"/>
</dbReference>
<evidence type="ECO:0000313" key="6">
    <source>
        <dbReference type="Proteomes" id="UP000192223"/>
    </source>
</evidence>
<dbReference type="GeneID" id="108732326"/>
<organism evidence="6 7">
    <name type="scientific">Agrilus planipennis</name>
    <name type="common">Emerald ash borer</name>
    <name type="synonym">Agrilus marcopoli</name>
    <dbReference type="NCBI Taxonomy" id="224129"/>
    <lineage>
        <taxon>Eukaryota</taxon>
        <taxon>Metazoa</taxon>
        <taxon>Ecdysozoa</taxon>
        <taxon>Arthropoda</taxon>
        <taxon>Hexapoda</taxon>
        <taxon>Insecta</taxon>
        <taxon>Pterygota</taxon>
        <taxon>Neoptera</taxon>
        <taxon>Endopterygota</taxon>
        <taxon>Coleoptera</taxon>
        <taxon>Polyphaga</taxon>
        <taxon>Elateriformia</taxon>
        <taxon>Buprestoidea</taxon>
        <taxon>Buprestidae</taxon>
        <taxon>Agrilinae</taxon>
        <taxon>Agrilus</taxon>
    </lineage>
</organism>
<feature type="compositionally biased region" description="Polar residues" evidence="4">
    <location>
        <begin position="379"/>
        <end position="398"/>
    </location>
</feature>
<dbReference type="CDD" id="cd11875">
    <property type="entry name" value="SH3_CD2AP-like_3"/>
    <property type="match status" value="1"/>
</dbReference>
<feature type="domain" description="SH3" evidence="5">
    <location>
        <begin position="68"/>
        <end position="127"/>
    </location>
</feature>
<dbReference type="InterPro" id="IPR036028">
    <property type="entry name" value="SH3-like_dom_sf"/>
</dbReference>
<feature type="compositionally biased region" description="Basic and acidic residues" evidence="4">
    <location>
        <begin position="433"/>
        <end position="463"/>
    </location>
</feature>
<sequence length="646" mass="71900">MEVIVEHNYTAKEPDELTIKKGDIIQDVIKKPGGWWEGVLRDKRGMFPDNFVRPLDPGVTYRNKKDVVRIRQCRVVFSYKQDHDDELSLNVGDVINILGEEEEGWWKGVLNGKVGVFPSNFVQEITPSIPVSRASSKENLGPVGWSVDSSETPVVQPKPVKTICQVKYSYTAEDEDELTLNEGDLVTLISKEGQDPGWWKGELNGKIGVFPDNFVVVLTPEEYSHLQKREEYCNQQKKSELHKSEINPKKASDDDVKNVPPGEERTDSDPVARIPPPVPSKKPSISLKKSPSGSGAQGIFSGLRKKIVDAVDGATSSKLSSKSLESKEPPKPSPTNENAFDQVVRTPMLQDVRATRAKGPDRRPPSVVTKEGEAGITNGFPNDQSNPLDELTENNTSLEHSEEAAPRLRDQFKVPWLEEMKLNQAKRSSTSPKQEHNNRPKDKQLATPENDEKTDKPEKEEAAKPLVESPRPAAKPKTSSTEMDNVVIRKMAPMPGGVTPPTRPKTIHTVPETKPTKLTPSPILNKVSPPPKPRVLEKVKDDIGVSSETSNYSIHHVKPSSFRSNDLGRLSNSIDQSKGSGDHEGMSSISDKLYVELLDRIKKLEEKNAEHETAIEELRAKLQLETDMRIMLQAELEKVSDSILHV</sequence>
<dbReference type="SUPFAM" id="SSF50044">
    <property type="entry name" value="SH3-domain"/>
    <property type="match status" value="3"/>
</dbReference>
<evidence type="ECO:0000313" key="7">
    <source>
        <dbReference type="RefSeq" id="XP_018318563.1"/>
    </source>
</evidence>
<dbReference type="GO" id="GO:0016192">
    <property type="term" value="P:vesicle-mediated transport"/>
    <property type="evidence" value="ECO:0007669"/>
    <property type="project" value="UniProtKB-ARBA"/>
</dbReference>
<feature type="compositionally biased region" description="Basic and acidic residues" evidence="4">
    <location>
        <begin position="234"/>
        <end position="270"/>
    </location>
</feature>
<evidence type="ECO:0000256" key="2">
    <source>
        <dbReference type="PROSITE-ProRule" id="PRU00192"/>
    </source>
</evidence>
<feature type="domain" description="SH3" evidence="5">
    <location>
        <begin position="1"/>
        <end position="57"/>
    </location>
</feature>
<dbReference type="InterPro" id="IPR050384">
    <property type="entry name" value="Endophilin_SH3RF"/>
</dbReference>
<evidence type="ECO:0000256" key="4">
    <source>
        <dbReference type="SAM" id="MobiDB-lite"/>
    </source>
</evidence>
<dbReference type="GO" id="GO:0016477">
    <property type="term" value="P:cell migration"/>
    <property type="evidence" value="ECO:0007669"/>
    <property type="project" value="TreeGrafter"/>
</dbReference>
<dbReference type="InterPro" id="IPR001452">
    <property type="entry name" value="SH3_domain"/>
</dbReference>
<keyword evidence="6" id="KW-1185">Reference proteome</keyword>
<feature type="domain" description="SH3" evidence="5">
    <location>
        <begin position="159"/>
        <end position="220"/>
    </location>
</feature>
<feature type="compositionally biased region" description="Low complexity" evidence="4">
    <location>
        <begin position="281"/>
        <end position="294"/>
    </location>
</feature>
<dbReference type="OrthoDB" id="73680at2759"/>
<feature type="coiled-coil region" evidence="3">
    <location>
        <begin position="594"/>
        <end position="635"/>
    </location>
</feature>
<dbReference type="InParanoid" id="A0A1W4WEL7"/>
<keyword evidence="1 2" id="KW-0728">SH3 domain</keyword>
<dbReference type="Gene3D" id="2.30.30.40">
    <property type="entry name" value="SH3 Domains"/>
    <property type="match status" value="3"/>
</dbReference>
<dbReference type="PRINTS" id="PR00499">
    <property type="entry name" value="P67PHOX"/>
</dbReference>
<feature type="region of interest" description="Disordered" evidence="4">
    <location>
        <begin position="234"/>
        <end position="299"/>
    </location>
</feature>
<dbReference type="Pfam" id="PF14604">
    <property type="entry name" value="SH3_9"/>
    <property type="match status" value="1"/>
</dbReference>
<dbReference type="GO" id="GO:0007015">
    <property type="term" value="P:actin filament organization"/>
    <property type="evidence" value="ECO:0007669"/>
    <property type="project" value="TreeGrafter"/>
</dbReference>
<dbReference type="AlphaFoldDB" id="A0A1W4WEL7"/>
<dbReference type="FunCoup" id="A0A1W4WEL7">
    <property type="interactions" value="95"/>
</dbReference>
<dbReference type="Pfam" id="PF00018">
    <property type="entry name" value="SH3_1"/>
    <property type="match status" value="1"/>
</dbReference>
<dbReference type="SMART" id="SM00326">
    <property type="entry name" value="SH3"/>
    <property type="match status" value="3"/>
</dbReference>
<dbReference type="PROSITE" id="PS50002">
    <property type="entry name" value="SH3"/>
    <property type="match status" value="3"/>
</dbReference>
<dbReference type="FunFam" id="2.30.30.40:FF:000072">
    <property type="entry name" value="Unconventional Myosin IB"/>
    <property type="match status" value="2"/>
</dbReference>
<dbReference type="Pfam" id="PF07653">
    <property type="entry name" value="SH3_2"/>
    <property type="match status" value="1"/>
</dbReference>
<dbReference type="STRING" id="224129.A0A1W4WEL7"/>
<dbReference type="KEGG" id="apln:108732326"/>
<keyword evidence="3" id="KW-0175">Coiled coil</keyword>
<evidence type="ECO:0000259" key="5">
    <source>
        <dbReference type="PROSITE" id="PS50002"/>
    </source>
</evidence>
<accession>A0A1W4WEL7</accession>
<dbReference type="CDD" id="cd11874">
    <property type="entry name" value="SH3_CD2AP-like_2"/>
    <property type="match status" value="1"/>
</dbReference>
<dbReference type="PANTHER" id="PTHR14167">
    <property type="entry name" value="SH3 DOMAIN-CONTAINING"/>
    <property type="match status" value="1"/>
</dbReference>
<feature type="region of interest" description="Disordered" evidence="4">
    <location>
        <begin position="312"/>
        <end position="535"/>
    </location>
</feature>
<dbReference type="CDD" id="cd11873">
    <property type="entry name" value="SH3_CD2AP-like_1"/>
    <property type="match status" value="1"/>
</dbReference>
<dbReference type="Proteomes" id="UP000192223">
    <property type="component" value="Unplaced"/>
</dbReference>